<dbReference type="RefSeq" id="WP_073103390.1">
    <property type="nucleotide sequence ID" value="NZ_FQXE01000005.1"/>
</dbReference>
<name>A0A1M5WL10_9BURK</name>
<dbReference type="EC" id="6.3.2.17" evidence="8"/>
<comment type="pathway">
    <text evidence="3">Cofactor biosynthesis; tetrahydrofolate biosynthesis; 7,8-dihydrofolate from 2-amino-4-hydroxy-6-hydroxymethyl-7,8-dihydropteridine diphosphate and 4-aminobenzoate: step 2/2.</text>
</comment>
<dbReference type="EC" id="6.3.2.12" evidence="7"/>
<dbReference type="STRING" id="658167.SAMN04488135_105303"/>
<dbReference type="InterPro" id="IPR036565">
    <property type="entry name" value="Mur-like_cat_sf"/>
</dbReference>
<dbReference type="EMBL" id="FQXE01000005">
    <property type="protein sequence ID" value="SHH88256.1"/>
    <property type="molecule type" value="Genomic_DNA"/>
</dbReference>
<dbReference type="SUPFAM" id="SSF53623">
    <property type="entry name" value="MurD-like peptide ligases, catalytic domain"/>
    <property type="match status" value="1"/>
</dbReference>
<evidence type="ECO:0000256" key="12">
    <source>
        <dbReference type="ARBA" id="ARBA00022741"/>
    </source>
</evidence>
<keyword evidence="12" id="KW-0547">Nucleotide-binding</keyword>
<evidence type="ECO:0000256" key="17">
    <source>
        <dbReference type="ARBA" id="ARBA00030592"/>
    </source>
</evidence>
<keyword evidence="26" id="KW-1185">Reference proteome</keyword>
<dbReference type="Proteomes" id="UP000184226">
    <property type="component" value="Unassembled WGS sequence"/>
</dbReference>
<feature type="domain" description="Mur ligase C-terminal" evidence="23">
    <location>
        <begin position="292"/>
        <end position="381"/>
    </location>
</feature>
<dbReference type="GO" id="GO:0046872">
    <property type="term" value="F:metal ion binding"/>
    <property type="evidence" value="ECO:0007669"/>
    <property type="project" value="UniProtKB-KW"/>
</dbReference>
<accession>A0A1M5WL10</accession>
<dbReference type="SUPFAM" id="SSF53244">
    <property type="entry name" value="MurD-like peptide ligases, peptide-binding domain"/>
    <property type="match status" value="1"/>
</dbReference>
<evidence type="ECO:0000313" key="25">
    <source>
        <dbReference type="EMBL" id="SHH88256.1"/>
    </source>
</evidence>
<evidence type="ECO:0000256" key="7">
    <source>
        <dbReference type="ARBA" id="ARBA00013023"/>
    </source>
</evidence>
<comment type="subunit">
    <text evidence="6">Monomer.</text>
</comment>
<comment type="cofactor">
    <cofactor evidence="1">
        <name>Mg(2+)</name>
        <dbReference type="ChEBI" id="CHEBI:18420"/>
    </cofactor>
</comment>
<evidence type="ECO:0000259" key="23">
    <source>
        <dbReference type="Pfam" id="PF02875"/>
    </source>
</evidence>
<dbReference type="PIRSF" id="PIRSF001563">
    <property type="entry name" value="Folylpolyglu_synth"/>
    <property type="match status" value="1"/>
</dbReference>
<evidence type="ECO:0000256" key="15">
    <source>
        <dbReference type="ARBA" id="ARBA00022909"/>
    </source>
</evidence>
<dbReference type="GO" id="GO:0008841">
    <property type="term" value="F:dihydrofolate synthase activity"/>
    <property type="evidence" value="ECO:0007669"/>
    <property type="project" value="UniProtKB-EC"/>
</dbReference>
<dbReference type="NCBIfam" id="NF008101">
    <property type="entry name" value="PRK10846.1"/>
    <property type="match status" value="1"/>
</dbReference>
<dbReference type="InterPro" id="IPR036615">
    <property type="entry name" value="Mur_ligase_C_dom_sf"/>
</dbReference>
<comment type="catalytic activity">
    <reaction evidence="21">
        <text>(6R)-5,10-methylenetetrahydrofolyl-(gamma-L-Glu)(n) + L-glutamate + ATP = (6R)-5,10-methylenetetrahydrofolyl-(gamma-L-Glu)(n+1) + ADP + phosphate + H(+)</text>
        <dbReference type="Rhea" id="RHEA:51912"/>
        <dbReference type="Rhea" id="RHEA-COMP:13257"/>
        <dbReference type="Rhea" id="RHEA-COMP:13258"/>
        <dbReference type="ChEBI" id="CHEBI:15378"/>
        <dbReference type="ChEBI" id="CHEBI:29985"/>
        <dbReference type="ChEBI" id="CHEBI:30616"/>
        <dbReference type="ChEBI" id="CHEBI:43474"/>
        <dbReference type="ChEBI" id="CHEBI:136572"/>
        <dbReference type="ChEBI" id="CHEBI:456216"/>
        <dbReference type="EC" id="6.3.2.17"/>
    </reaction>
</comment>
<evidence type="ECO:0000256" key="20">
    <source>
        <dbReference type="ARBA" id="ARBA00047808"/>
    </source>
</evidence>
<evidence type="ECO:0000256" key="8">
    <source>
        <dbReference type="ARBA" id="ARBA00013025"/>
    </source>
</evidence>
<proteinExistence type="inferred from homology"/>
<evidence type="ECO:0000256" key="11">
    <source>
        <dbReference type="ARBA" id="ARBA00022723"/>
    </source>
</evidence>
<comment type="catalytic activity">
    <reaction evidence="19">
        <text>(6S)-5,6,7,8-tetrahydrofolyl-(gamma-L-Glu)(n) + L-glutamate + ATP = (6S)-5,6,7,8-tetrahydrofolyl-(gamma-L-Glu)(n+1) + ADP + phosphate + H(+)</text>
        <dbReference type="Rhea" id="RHEA:10580"/>
        <dbReference type="Rhea" id="RHEA-COMP:14738"/>
        <dbReference type="Rhea" id="RHEA-COMP:14740"/>
        <dbReference type="ChEBI" id="CHEBI:15378"/>
        <dbReference type="ChEBI" id="CHEBI:29985"/>
        <dbReference type="ChEBI" id="CHEBI:30616"/>
        <dbReference type="ChEBI" id="CHEBI:43474"/>
        <dbReference type="ChEBI" id="CHEBI:141005"/>
        <dbReference type="ChEBI" id="CHEBI:456216"/>
        <dbReference type="EC" id="6.3.2.17"/>
    </reaction>
</comment>
<evidence type="ECO:0000256" key="9">
    <source>
        <dbReference type="ARBA" id="ARBA00019357"/>
    </source>
</evidence>
<dbReference type="UniPathway" id="UPA00077">
    <property type="reaction ID" value="UER00157"/>
</dbReference>
<evidence type="ECO:0000313" key="26">
    <source>
        <dbReference type="Proteomes" id="UP000184226"/>
    </source>
</evidence>
<dbReference type="AlphaFoldDB" id="A0A1M5WL10"/>
<dbReference type="FunFam" id="3.40.1190.10:FF:000004">
    <property type="entry name" value="Dihydrofolate synthase/folylpolyglutamate synthase"/>
    <property type="match status" value="1"/>
</dbReference>
<dbReference type="Gene3D" id="3.90.190.20">
    <property type="entry name" value="Mur ligase, C-terminal domain"/>
    <property type="match status" value="1"/>
</dbReference>
<dbReference type="PANTHER" id="PTHR11136:SF0">
    <property type="entry name" value="DIHYDROFOLATE SYNTHETASE-RELATED"/>
    <property type="match status" value="1"/>
</dbReference>
<keyword evidence="14" id="KW-0460">Magnesium</keyword>
<dbReference type="GO" id="GO:0046654">
    <property type="term" value="P:tetrahydrofolate biosynthetic process"/>
    <property type="evidence" value="ECO:0007669"/>
    <property type="project" value="UniProtKB-UniPathway"/>
</dbReference>
<gene>
    <name evidence="25" type="ORF">SAMN04488135_105303</name>
</gene>
<evidence type="ECO:0000256" key="6">
    <source>
        <dbReference type="ARBA" id="ARBA00011245"/>
    </source>
</evidence>
<evidence type="ECO:0000256" key="21">
    <source>
        <dbReference type="ARBA" id="ARBA00049035"/>
    </source>
</evidence>
<evidence type="ECO:0000256" key="3">
    <source>
        <dbReference type="ARBA" id="ARBA00004799"/>
    </source>
</evidence>
<evidence type="ECO:0000256" key="14">
    <source>
        <dbReference type="ARBA" id="ARBA00022842"/>
    </source>
</evidence>
<dbReference type="Pfam" id="PF02875">
    <property type="entry name" value="Mur_ligase_C"/>
    <property type="match status" value="1"/>
</dbReference>
<dbReference type="GO" id="GO:0046656">
    <property type="term" value="P:folic acid biosynthetic process"/>
    <property type="evidence" value="ECO:0007669"/>
    <property type="project" value="UniProtKB-KW"/>
</dbReference>
<dbReference type="InterPro" id="IPR004101">
    <property type="entry name" value="Mur_ligase_C"/>
</dbReference>
<comment type="pathway">
    <text evidence="4">Cofactor biosynthesis; tetrahydrofolylpolyglutamate biosynthesis.</text>
</comment>
<keyword evidence="10" id="KW-0436">Ligase</keyword>
<dbReference type="Gene3D" id="3.40.1190.10">
    <property type="entry name" value="Mur-like, catalytic domain"/>
    <property type="match status" value="1"/>
</dbReference>
<evidence type="ECO:0000256" key="22">
    <source>
        <dbReference type="ARBA" id="ARBA00049161"/>
    </source>
</evidence>
<dbReference type="GO" id="GO:0005524">
    <property type="term" value="F:ATP binding"/>
    <property type="evidence" value="ECO:0007669"/>
    <property type="project" value="UniProtKB-KW"/>
</dbReference>
<evidence type="ECO:0000256" key="5">
    <source>
        <dbReference type="ARBA" id="ARBA00008276"/>
    </source>
</evidence>
<comment type="function">
    <text evidence="2">Functions in two distinct reactions of the de novo folate biosynthetic pathway. Catalyzes the addition of a glutamate residue to dihydropteroate (7,8-dihydropteroate or H2Pte) to form dihydrofolate (7,8-dihydrofolate monoglutamate or H2Pte-Glu). Also catalyzes successive additions of L-glutamate to tetrahydrofolate or 10-formyltetrahydrofolate or 5,10-methylenetetrahydrofolate, leading to folylpolyglutamate derivatives.</text>
</comment>
<dbReference type="InterPro" id="IPR001645">
    <property type="entry name" value="Folylpolyglutamate_synth"/>
</dbReference>
<dbReference type="Pfam" id="PF08245">
    <property type="entry name" value="Mur_ligase_M"/>
    <property type="match status" value="1"/>
</dbReference>
<evidence type="ECO:0000259" key="24">
    <source>
        <dbReference type="Pfam" id="PF08245"/>
    </source>
</evidence>
<dbReference type="InterPro" id="IPR013221">
    <property type="entry name" value="Mur_ligase_cen"/>
</dbReference>
<reference evidence="25 26" key="1">
    <citation type="submission" date="2016-11" db="EMBL/GenBank/DDBJ databases">
        <authorList>
            <person name="Jaros S."/>
            <person name="Januszkiewicz K."/>
            <person name="Wedrychowicz H."/>
        </authorList>
    </citation>
    <scope>NUCLEOTIDE SEQUENCE [LARGE SCALE GENOMIC DNA]</scope>
    <source>
        <strain evidence="25 26">CGMCC 1.10190</strain>
    </source>
</reference>
<organism evidence="25 26">
    <name type="scientific">Pollutimonas bauzanensis</name>
    <dbReference type="NCBI Taxonomy" id="658167"/>
    <lineage>
        <taxon>Bacteria</taxon>
        <taxon>Pseudomonadati</taxon>
        <taxon>Pseudomonadota</taxon>
        <taxon>Betaproteobacteria</taxon>
        <taxon>Burkholderiales</taxon>
        <taxon>Alcaligenaceae</taxon>
        <taxon>Pollutimonas</taxon>
    </lineage>
</organism>
<feature type="domain" description="Mur ligase central" evidence="24">
    <location>
        <begin position="52"/>
        <end position="266"/>
    </location>
</feature>
<evidence type="ECO:0000256" key="10">
    <source>
        <dbReference type="ARBA" id="ARBA00022598"/>
    </source>
</evidence>
<keyword evidence="15" id="KW-0289">Folate biosynthesis</keyword>
<keyword evidence="13" id="KW-0067">ATP-binding</keyword>
<evidence type="ECO:0000256" key="19">
    <source>
        <dbReference type="ARBA" id="ARBA00047493"/>
    </source>
</evidence>
<evidence type="ECO:0000256" key="13">
    <source>
        <dbReference type="ARBA" id="ARBA00022840"/>
    </source>
</evidence>
<dbReference type="GO" id="GO:0004326">
    <property type="term" value="F:tetrahydrofolylpolyglutamate synthase activity"/>
    <property type="evidence" value="ECO:0007669"/>
    <property type="project" value="UniProtKB-EC"/>
</dbReference>
<keyword evidence="11" id="KW-0479">Metal-binding</keyword>
<evidence type="ECO:0000256" key="16">
    <source>
        <dbReference type="ARBA" id="ARBA00030048"/>
    </source>
</evidence>
<comment type="similarity">
    <text evidence="5">Belongs to the folylpolyglutamate synthase family.</text>
</comment>
<dbReference type="GO" id="GO:0005737">
    <property type="term" value="C:cytoplasm"/>
    <property type="evidence" value="ECO:0007669"/>
    <property type="project" value="TreeGrafter"/>
</dbReference>
<dbReference type="NCBIfam" id="TIGR01499">
    <property type="entry name" value="folC"/>
    <property type="match status" value="1"/>
</dbReference>
<protein>
    <recommendedName>
        <fullName evidence="9">Dihydrofolate synthase/folylpolyglutamate synthase</fullName>
        <ecNumber evidence="7">6.3.2.12</ecNumber>
        <ecNumber evidence="8">6.3.2.17</ecNumber>
    </recommendedName>
    <alternativeName>
        <fullName evidence="18">Folylpoly-gamma-glutamate synthetase-dihydrofolate synthetase</fullName>
    </alternativeName>
    <alternativeName>
        <fullName evidence="16">Folylpolyglutamate synthetase</fullName>
    </alternativeName>
    <alternativeName>
        <fullName evidence="17">Tetrahydrofolylpolyglutamate synthase</fullName>
    </alternativeName>
</protein>
<evidence type="ECO:0000256" key="4">
    <source>
        <dbReference type="ARBA" id="ARBA00005150"/>
    </source>
</evidence>
<evidence type="ECO:0000256" key="2">
    <source>
        <dbReference type="ARBA" id="ARBA00002714"/>
    </source>
</evidence>
<comment type="catalytic activity">
    <reaction evidence="22">
        <text>7,8-dihydropteroate + L-glutamate + ATP = 7,8-dihydrofolate + ADP + phosphate + H(+)</text>
        <dbReference type="Rhea" id="RHEA:23584"/>
        <dbReference type="ChEBI" id="CHEBI:15378"/>
        <dbReference type="ChEBI" id="CHEBI:17839"/>
        <dbReference type="ChEBI" id="CHEBI:29985"/>
        <dbReference type="ChEBI" id="CHEBI:30616"/>
        <dbReference type="ChEBI" id="CHEBI:43474"/>
        <dbReference type="ChEBI" id="CHEBI:57451"/>
        <dbReference type="ChEBI" id="CHEBI:456216"/>
        <dbReference type="EC" id="6.3.2.12"/>
    </reaction>
</comment>
<comment type="catalytic activity">
    <reaction evidence="20">
        <text>10-formyltetrahydrofolyl-(gamma-L-Glu)(n) + L-glutamate + ATP = 10-formyltetrahydrofolyl-(gamma-L-Glu)(n+1) + ADP + phosphate + H(+)</text>
        <dbReference type="Rhea" id="RHEA:51904"/>
        <dbReference type="Rhea" id="RHEA-COMP:13088"/>
        <dbReference type="Rhea" id="RHEA-COMP:14300"/>
        <dbReference type="ChEBI" id="CHEBI:15378"/>
        <dbReference type="ChEBI" id="CHEBI:29985"/>
        <dbReference type="ChEBI" id="CHEBI:30616"/>
        <dbReference type="ChEBI" id="CHEBI:43474"/>
        <dbReference type="ChEBI" id="CHEBI:134413"/>
        <dbReference type="ChEBI" id="CHEBI:456216"/>
        <dbReference type="EC" id="6.3.2.17"/>
    </reaction>
</comment>
<dbReference type="OrthoDB" id="9809356at2"/>
<sequence length="472" mass="50759">MSRLVPGNTATLQDWLDYLETLHRVSIDLGLDRIRAVAAKLDLKYPFVKITVGGTNGKGSTCAMLEAILLASGYKVGLYTSPHLVDFNERIRVNGELASDQQIIEQFQQIEATRGDITLSYFEYTTLAALMLFEKQKLDVAVLEIGLGGRLDAVNMVDADCAVITSIDIDHTDYLGDTREKIGREKAHIFRPGRPAICADPIPPQTLIDYAAEIGADLWLFGKDFNYSGDRLQWAYGGRSQRRSGLAYPALRGANQLLNATAALAALEALRPQLAVPQQAVRIGLAQVSLPGRLQILPGSPTIVLDVAHNPHAAAALGQNLDGMAYFPYTHAVIGMLNDKDVAGVVAKLATRVDHWYCAGTEGARGLSGEELAGIVRQVVKSATGKTTFENRSREVSRVAAGGDAALARKPGVRPAIVSPAADDAVTVTSFVNPVQAFTEARKQAGENDRILVFGSFSTVGPVLNELGRKVV</sequence>
<evidence type="ECO:0000256" key="1">
    <source>
        <dbReference type="ARBA" id="ARBA00001946"/>
    </source>
</evidence>
<dbReference type="PANTHER" id="PTHR11136">
    <property type="entry name" value="FOLYLPOLYGLUTAMATE SYNTHASE-RELATED"/>
    <property type="match status" value="1"/>
</dbReference>
<evidence type="ECO:0000256" key="18">
    <source>
        <dbReference type="ARBA" id="ARBA00032510"/>
    </source>
</evidence>